<comment type="caution">
    <text evidence="3">The sequence shown here is derived from an EMBL/GenBank/DDBJ whole genome shotgun (WGS) entry which is preliminary data.</text>
</comment>
<keyword evidence="2" id="KW-1133">Transmembrane helix</keyword>
<feature type="region of interest" description="Disordered" evidence="1">
    <location>
        <begin position="341"/>
        <end position="369"/>
    </location>
</feature>
<gene>
    <name evidence="3" type="ORF">A2898_00860</name>
</gene>
<dbReference type="AlphaFoldDB" id="A0A1G2B7I6"/>
<reference evidence="3 4" key="1">
    <citation type="journal article" date="2016" name="Nat. Commun.">
        <title>Thousands of microbial genomes shed light on interconnected biogeochemical processes in an aquifer system.</title>
        <authorList>
            <person name="Anantharaman K."/>
            <person name="Brown C.T."/>
            <person name="Hug L.A."/>
            <person name="Sharon I."/>
            <person name="Castelle C.J."/>
            <person name="Probst A.J."/>
            <person name="Thomas B.C."/>
            <person name="Singh A."/>
            <person name="Wilkins M.J."/>
            <person name="Karaoz U."/>
            <person name="Brodie E.L."/>
            <person name="Williams K.H."/>
            <person name="Hubbard S.S."/>
            <person name="Banfield J.F."/>
        </authorList>
    </citation>
    <scope>NUCLEOTIDE SEQUENCE [LARGE SCALE GENOMIC DNA]</scope>
</reference>
<dbReference type="Proteomes" id="UP000179164">
    <property type="component" value="Unassembled WGS sequence"/>
</dbReference>
<keyword evidence="2" id="KW-0812">Transmembrane</keyword>
<keyword evidence="2" id="KW-0472">Membrane</keyword>
<sequence>MSDTAPDLQPPGQEPRNAPVHTIPEQYYLGPKQNAGSKKLVIALIILVVAALGLGAAYVFTRVINQNESQNQTPTNTLFNVSNQNSNITLNMNSVNTNVTNGGTGLNSNNSNTNGAGNFNFNVNGATNQLFNGNSNGNTNQLNINVVRIPDSTDADKDGLTDVEEILYGTAGSIADTDSDGFRDGEEVIHGYSPRGVGKLLDTNLAKEYLHPSFGYKVLYPSTWIRSADPQNEDGILFTTASGEFIGVSVQSNPARLAARDWYLKASPGIDIRKIQSVANNTGVLQGAISLDEQTVYYTSGDRAYVITYSTNLLTAANYRTTFEMMYRSFELSSVLTNTNTNVNTNSNTNNSNTNGNTNNVNNSNTNGS</sequence>
<organism evidence="3 4">
    <name type="scientific">Candidatus Kerfeldbacteria bacterium RIFCSPLOWO2_01_FULL_48_11</name>
    <dbReference type="NCBI Taxonomy" id="1798543"/>
    <lineage>
        <taxon>Bacteria</taxon>
        <taxon>Candidatus Kerfeldiibacteriota</taxon>
    </lineage>
</organism>
<name>A0A1G2B7I6_9BACT</name>
<dbReference type="STRING" id="1798543.A2898_00860"/>
<feature type="transmembrane region" description="Helical" evidence="2">
    <location>
        <begin position="40"/>
        <end position="60"/>
    </location>
</feature>
<proteinExistence type="predicted"/>
<evidence type="ECO:0000256" key="2">
    <source>
        <dbReference type="SAM" id="Phobius"/>
    </source>
</evidence>
<protein>
    <submittedName>
        <fullName evidence="3">Uncharacterized protein</fullName>
    </submittedName>
</protein>
<evidence type="ECO:0000313" key="3">
    <source>
        <dbReference type="EMBL" id="OGY84187.1"/>
    </source>
</evidence>
<accession>A0A1G2B7I6</accession>
<evidence type="ECO:0000313" key="4">
    <source>
        <dbReference type="Proteomes" id="UP000179164"/>
    </source>
</evidence>
<evidence type="ECO:0000256" key="1">
    <source>
        <dbReference type="SAM" id="MobiDB-lite"/>
    </source>
</evidence>
<dbReference type="EMBL" id="MHKE01000011">
    <property type="protein sequence ID" value="OGY84187.1"/>
    <property type="molecule type" value="Genomic_DNA"/>
</dbReference>